<evidence type="ECO:0000313" key="3">
    <source>
        <dbReference type="Proteomes" id="UP000076715"/>
    </source>
</evidence>
<dbReference type="STRING" id="1642818.AWE51_13895"/>
<dbReference type="PROSITE" id="PS51257">
    <property type="entry name" value="PROKAR_LIPOPROTEIN"/>
    <property type="match status" value="1"/>
</dbReference>
<gene>
    <name evidence="2" type="ORF">AWE51_13895</name>
</gene>
<dbReference type="OrthoDB" id="259356at2"/>
<dbReference type="GO" id="GO:0016787">
    <property type="term" value="F:hydrolase activity"/>
    <property type="evidence" value="ECO:0007669"/>
    <property type="project" value="InterPro"/>
</dbReference>
<proteinExistence type="predicted"/>
<dbReference type="RefSeq" id="WP_066318255.1">
    <property type="nucleotide sequence ID" value="NZ_LQRT01000046.1"/>
</dbReference>
<sequence>MDKTKTKSLLIIFLTIITFYSCKDKEDDNWTNLLDKELTNWDNYLSFRHQLGYDGKAPKDENGNDIAPIGLNQDQYNVFSVIEEQNDPVLKISGEIYGCVVTKKEYSNYHLRLKVKWGEKKWNPRKNLLKDSGILYHSIGPMGAEYWRSWMLSQEFQIMEGHMGDYWSQSTSAIDIRAFIPEYIMNPVADKSQPFLPIGKGEKISGFCLRSANYENEPGQWNTLELICFDDKSIHIVNGHVVMILKDSRYLDNGKPIPMNKGKIQIQSEAAEVFYKNIEIKTLKTLPNKYSQYFL</sequence>
<dbReference type="EMBL" id="LQRT01000046">
    <property type="protein sequence ID" value="KZS38678.1"/>
    <property type="molecule type" value="Genomic_DNA"/>
</dbReference>
<dbReference type="Pfam" id="PF06439">
    <property type="entry name" value="3keto-disac_hyd"/>
    <property type="match status" value="1"/>
</dbReference>
<name>A0A162XJS8_9FLAO</name>
<dbReference type="Proteomes" id="UP000076715">
    <property type="component" value="Unassembled WGS sequence"/>
</dbReference>
<keyword evidence="3" id="KW-1185">Reference proteome</keyword>
<dbReference type="AlphaFoldDB" id="A0A162XJS8"/>
<evidence type="ECO:0000313" key="2">
    <source>
        <dbReference type="EMBL" id="KZS38678.1"/>
    </source>
</evidence>
<evidence type="ECO:0000259" key="1">
    <source>
        <dbReference type="Pfam" id="PF06439"/>
    </source>
</evidence>
<protein>
    <recommendedName>
        <fullName evidence="1">3-keto-alpha-glucoside-1,2-lyase/3-keto-2-hydroxy-glucal hydratase domain-containing protein</fullName>
    </recommendedName>
</protein>
<dbReference type="Gene3D" id="2.60.120.560">
    <property type="entry name" value="Exo-inulinase, domain 1"/>
    <property type="match status" value="1"/>
</dbReference>
<organism evidence="2 3">
    <name type="scientific">Aquimarina aggregata</name>
    <dbReference type="NCBI Taxonomy" id="1642818"/>
    <lineage>
        <taxon>Bacteria</taxon>
        <taxon>Pseudomonadati</taxon>
        <taxon>Bacteroidota</taxon>
        <taxon>Flavobacteriia</taxon>
        <taxon>Flavobacteriales</taxon>
        <taxon>Flavobacteriaceae</taxon>
        <taxon>Aquimarina</taxon>
    </lineage>
</organism>
<accession>A0A162XJS8</accession>
<feature type="domain" description="3-keto-alpha-glucoside-1,2-lyase/3-keto-2-hydroxy-glucal hydratase" evidence="1">
    <location>
        <begin position="30"/>
        <end position="281"/>
    </location>
</feature>
<comment type="caution">
    <text evidence="2">The sequence shown here is derived from an EMBL/GenBank/DDBJ whole genome shotgun (WGS) entry which is preliminary data.</text>
</comment>
<reference evidence="2 3" key="1">
    <citation type="submission" date="2016-01" db="EMBL/GenBank/DDBJ databases">
        <title>The draft genome sequence of Aquimarina sp. RZW4-3-2.</title>
        <authorList>
            <person name="Wang Y."/>
        </authorList>
    </citation>
    <scope>NUCLEOTIDE SEQUENCE [LARGE SCALE GENOMIC DNA]</scope>
    <source>
        <strain evidence="2 3">RZW4-3-2</strain>
    </source>
</reference>
<dbReference type="InterPro" id="IPR010496">
    <property type="entry name" value="AL/BT2_dom"/>
</dbReference>